<reference evidence="1 2" key="1">
    <citation type="submission" date="2024-11" db="EMBL/GenBank/DDBJ databases">
        <title>Chromosome-level genome assembly of the freshwater bivalve Anodonta woodiana.</title>
        <authorList>
            <person name="Chen X."/>
        </authorList>
    </citation>
    <scope>NUCLEOTIDE SEQUENCE [LARGE SCALE GENOMIC DNA]</scope>
    <source>
        <strain evidence="1">MN2024</strain>
        <tissue evidence="1">Gills</tissue>
    </source>
</reference>
<dbReference type="Pfam" id="PF07801">
    <property type="entry name" value="DUF1647"/>
    <property type="match status" value="1"/>
</dbReference>
<keyword evidence="2" id="KW-1185">Reference proteome</keyword>
<dbReference type="PANTHER" id="PTHR31389">
    <property type="entry name" value="LD39211P"/>
    <property type="match status" value="1"/>
</dbReference>
<accession>A0ABD3TZ56</accession>
<dbReference type="PANTHER" id="PTHR31389:SF4">
    <property type="entry name" value="LD39211P"/>
    <property type="match status" value="1"/>
</dbReference>
<name>A0ABD3TZ56_SINWO</name>
<sequence length="319" mass="36717">MIGIPLDKPSKCPKILTDEINLNKKVIEQYPLEAATPYSKGLGLDPLADHARNRREVPVVVTASSHTHFSESLTMVHYVREVLFKKHGITQIVYFDIGLTFLQRIRMQRACQCDFRVFPFQAFPDHVRTIYGFAWKPIAIQLALQDYGSIMWMDSSVRFVRSLEQVFKSAYKHGIQVTLSFAPNTTVSNTDLQTFKTLGEEPCSFRNTMETYATWMILHSTPFIAEYVMKPWVSCALIPNCMVVDRVPWSCDIDKSTYGACHRFDQSVLSIILNRLYFKKLESIFHEADVWKKCGAADSKWYFPDIVNNYIYSSTSLCI</sequence>
<proteinExistence type="predicted"/>
<evidence type="ECO:0000313" key="1">
    <source>
        <dbReference type="EMBL" id="KAL3842070.1"/>
    </source>
</evidence>
<organism evidence="1 2">
    <name type="scientific">Sinanodonta woodiana</name>
    <name type="common">Chinese pond mussel</name>
    <name type="synonym">Anodonta woodiana</name>
    <dbReference type="NCBI Taxonomy" id="1069815"/>
    <lineage>
        <taxon>Eukaryota</taxon>
        <taxon>Metazoa</taxon>
        <taxon>Spiralia</taxon>
        <taxon>Lophotrochozoa</taxon>
        <taxon>Mollusca</taxon>
        <taxon>Bivalvia</taxon>
        <taxon>Autobranchia</taxon>
        <taxon>Heteroconchia</taxon>
        <taxon>Palaeoheterodonta</taxon>
        <taxon>Unionida</taxon>
        <taxon>Unionoidea</taxon>
        <taxon>Unionidae</taxon>
        <taxon>Unioninae</taxon>
        <taxon>Sinanodonta</taxon>
    </lineage>
</organism>
<comment type="caution">
    <text evidence="1">The sequence shown here is derived from an EMBL/GenBank/DDBJ whole genome shotgun (WGS) entry which is preliminary data.</text>
</comment>
<dbReference type="InterPro" id="IPR012444">
    <property type="entry name" value="DUF1647"/>
</dbReference>
<protein>
    <submittedName>
        <fullName evidence="1">Uncharacterized protein</fullName>
    </submittedName>
</protein>
<gene>
    <name evidence="1" type="ORF">ACJMK2_020135</name>
</gene>
<dbReference type="Proteomes" id="UP001634394">
    <property type="component" value="Unassembled WGS sequence"/>
</dbReference>
<dbReference type="EMBL" id="JBJQND010000017">
    <property type="protein sequence ID" value="KAL3842070.1"/>
    <property type="molecule type" value="Genomic_DNA"/>
</dbReference>
<evidence type="ECO:0000313" key="2">
    <source>
        <dbReference type="Proteomes" id="UP001634394"/>
    </source>
</evidence>
<dbReference type="AlphaFoldDB" id="A0ABD3TZ56"/>